<name>A0A5A8E8L4_CAFRO</name>
<keyword evidence="2" id="KW-0812">Transmembrane</keyword>
<dbReference type="GO" id="GO:0016020">
    <property type="term" value="C:membrane"/>
    <property type="evidence" value="ECO:0007669"/>
    <property type="project" value="InterPro"/>
</dbReference>
<evidence type="ECO:0000313" key="5">
    <source>
        <dbReference type="Proteomes" id="UP000322899"/>
    </source>
</evidence>
<feature type="region of interest" description="Disordered" evidence="1">
    <location>
        <begin position="1"/>
        <end position="36"/>
    </location>
</feature>
<proteinExistence type="predicted"/>
<evidence type="ECO:0000313" key="4">
    <source>
        <dbReference type="EMBL" id="KAA0174082.1"/>
    </source>
</evidence>
<sequence>MRPPEASGEVAGEGADAATEKLSPRAGSGASDEDELSGTAFAPNAFRRLRDLEDRTVQIAAVMAILAVASIVLAIAEVELAVLRLPVTAALSLVGSCRAGRPSLLVRSGLAHTGLEGVLAYAPRVMPASPLGVLSVGNAADPAAVGGNASTAWALPLLNDQAPFCDPGAGSRLPPASGNATAGRPCSLDGNGMAAALLGIADRFAGKGASSLGPRAWALLLGSRRGCFDGLRSGTVSPGGGFLLPPARDTAAARGSAGTLEALGVGPTDMGVTGWPASSLEASERAVVLLPAPGALALERLAESIAAEFGGSAASLRLSALNDTARRVWEHALAAGGFPSGASLADGVATAASAQPSAALRRRALLAVEAATAESRRNSSAFGKPARSESRRGTLSDPWTRLRATAGQLQQAPGSACLWGPALAATAEALALAIHVPAGTWPELEAAVGPSAYVVVALAPICLRLPLLLRAAYLLSELSTGSGRLLVALSGQSFSFSFFVKTTLRQHAFACTVGIVVGAIAFTSVALHAAETLVCAASHVPACAPLSLPEAVYMTAISITTVGFGGRLTPRTTVGGGIVVLASFAALLATAVAVAQLVAFMQFDAAQDQVVALIRKASVRNARAALAAGAIQAAWHWSQEHRQSLLWTRGRASGVIYRSVASRASATLRATGAVARWAAFRAIAGRQLLDADMGPRRRVLAAFTLLRVDEARETARQALQLAADAEATVTAGISPQQAARVRSPSPDAVIAGGRLGMGWARSSELPARLRSAASPKARPWSAVPRAVRPPPVVIRAAGTAPSSPGGAAGAQEDEVAAAFRAAAEQARALAARLSGRQHTPA</sequence>
<feature type="transmembrane region" description="Helical" evidence="2">
    <location>
        <begin position="57"/>
        <end position="76"/>
    </location>
</feature>
<dbReference type="PANTHER" id="PTHR10153">
    <property type="entry name" value="SMALL CONDUCTANCE CALCIUM-ACTIVATED POTASSIUM CHANNEL"/>
    <property type="match status" value="1"/>
</dbReference>
<feature type="transmembrane region" description="Helical" evidence="2">
    <location>
        <begin position="550"/>
        <end position="566"/>
    </location>
</feature>
<dbReference type="GO" id="GO:0016286">
    <property type="term" value="F:small conductance calcium-activated potassium channel activity"/>
    <property type="evidence" value="ECO:0007669"/>
    <property type="project" value="InterPro"/>
</dbReference>
<dbReference type="Proteomes" id="UP000322899">
    <property type="component" value="Unassembled WGS sequence"/>
</dbReference>
<dbReference type="SUPFAM" id="SSF81324">
    <property type="entry name" value="Voltage-gated potassium channels"/>
    <property type="match status" value="1"/>
</dbReference>
<dbReference type="Pfam" id="PF07885">
    <property type="entry name" value="Ion_trans_2"/>
    <property type="match status" value="1"/>
</dbReference>
<keyword evidence="2" id="KW-1133">Transmembrane helix</keyword>
<evidence type="ECO:0000256" key="1">
    <source>
        <dbReference type="SAM" id="MobiDB-lite"/>
    </source>
</evidence>
<dbReference type="AlphaFoldDB" id="A0A5A8E8L4"/>
<feature type="domain" description="Potassium channel" evidence="3">
    <location>
        <begin position="544"/>
        <end position="602"/>
    </location>
</feature>
<feature type="transmembrane region" description="Helical" evidence="2">
    <location>
        <begin position="481"/>
        <end position="500"/>
    </location>
</feature>
<gene>
    <name evidence="4" type="ORF">FNF27_04468</name>
</gene>
<dbReference type="InterPro" id="IPR015449">
    <property type="entry name" value="K_chnl_Ca-activ_SK"/>
</dbReference>
<dbReference type="InterPro" id="IPR013099">
    <property type="entry name" value="K_chnl_dom"/>
</dbReference>
<feature type="transmembrane region" description="Helical" evidence="2">
    <location>
        <begin position="578"/>
        <end position="601"/>
    </location>
</feature>
<organism evidence="4 5">
    <name type="scientific">Cafeteria roenbergensis</name>
    <name type="common">Marine flagellate</name>
    <dbReference type="NCBI Taxonomy" id="33653"/>
    <lineage>
        <taxon>Eukaryota</taxon>
        <taxon>Sar</taxon>
        <taxon>Stramenopiles</taxon>
        <taxon>Bigyra</taxon>
        <taxon>Opalozoa</taxon>
        <taxon>Bicosoecida</taxon>
        <taxon>Cafeteriaceae</taxon>
        <taxon>Cafeteria</taxon>
    </lineage>
</organism>
<accession>A0A5A8E8L4</accession>
<reference evidence="4 5" key="1">
    <citation type="submission" date="2019-07" db="EMBL/GenBank/DDBJ databases">
        <title>Genomes of Cafeteria roenbergensis.</title>
        <authorList>
            <person name="Fischer M.G."/>
            <person name="Hackl T."/>
            <person name="Roman M."/>
        </authorList>
    </citation>
    <scope>NUCLEOTIDE SEQUENCE [LARGE SCALE GENOMIC DNA]</scope>
    <source>
        <strain evidence="4 5">E4-10P</strain>
    </source>
</reference>
<dbReference type="EMBL" id="VLTO01000026">
    <property type="protein sequence ID" value="KAA0174082.1"/>
    <property type="molecule type" value="Genomic_DNA"/>
</dbReference>
<keyword evidence="2" id="KW-0472">Membrane</keyword>
<feature type="region of interest" description="Disordered" evidence="1">
    <location>
        <begin position="377"/>
        <end position="397"/>
    </location>
</feature>
<feature type="transmembrane region" description="Helical" evidence="2">
    <location>
        <begin position="507"/>
        <end position="530"/>
    </location>
</feature>
<evidence type="ECO:0000256" key="2">
    <source>
        <dbReference type="SAM" id="Phobius"/>
    </source>
</evidence>
<dbReference type="Gene3D" id="1.10.287.70">
    <property type="match status" value="1"/>
</dbReference>
<evidence type="ECO:0000259" key="3">
    <source>
        <dbReference type="Pfam" id="PF07885"/>
    </source>
</evidence>
<protein>
    <recommendedName>
        <fullName evidence="3">Potassium channel domain-containing protein</fullName>
    </recommendedName>
</protein>
<comment type="caution">
    <text evidence="4">The sequence shown here is derived from an EMBL/GenBank/DDBJ whole genome shotgun (WGS) entry which is preliminary data.</text>
</comment>